<dbReference type="SUPFAM" id="SSF46894">
    <property type="entry name" value="C-terminal effector domain of the bipartite response regulators"/>
    <property type="match status" value="1"/>
</dbReference>
<dbReference type="GO" id="GO:0006355">
    <property type="term" value="P:regulation of DNA-templated transcription"/>
    <property type="evidence" value="ECO:0007669"/>
    <property type="project" value="InterPro"/>
</dbReference>
<comment type="caution">
    <text evidence="1">The sequence shown here is derived from an EMBL/GenBank/DDBJ whole genome shotgun (WGS) entry which is preliminary data.</text>
</comment>
<organism evidence="1 2">
    <name type="scientific">Aestuariispira insulae</name>
    <dbReference type="NCBI Taxonomy" id="1461337"/>
    <lineage>
        <taxon>Bacteria</taxon>
        <taxon>Pseudomonadati</taxon>
        <taxon>Pseudomonadota</taxon>
        <taxon>Alphaproteobacteria</taxon>
        <taxon>Rhodospirillales</taxon>
        <taxon>Kiloniellaceae</taxon>
        <taxon>Aestuariispira</taxon>
    </lineage>
</organism>
<proteinExistence type="predicted"/>
<name>A0A3D9HW33_9PROT</name>
<evidence type="ECO:0000313" key="1">
    <source>
        <dbReference type="EMBL" id="RED53702.1"/>
    </source>
</evidence>
<evidence type="ECO:0000313" key="2">
    <source>
        <dbReference type="Proteomes" id="UP000256845"/>
    </source>
</evidence>
<dbReference type="GO" id="GO:0003677">
    <property type="term" value="F:DNA binding"/>
    <property type="evidence" value="ECO:0007669"/>
    <property type="project" value="InterPro"/>
</dbReference>
<dbReference type="EMBL" id="QRDW01000001">
    <property type="protein sequence ID" value="RED53702.1"/>
    <property type="molecule type" value="Genomic_DNA"/>
</dbReference>
<dbReference type="Proteomes" id="UP000256845">
    <property type="component" value="Unassembled WGS sequence"/>
</dbReference>
<keyword evidence="2" id="KW-1185">Reference proteome</keyword>
<dbReference type="RefSeq" id="WP_115934817.1">
    <property type="nucleotide sequence ID" value="NZ_QRDW01000001.1"/>
</dbReference>
<accession>A0A3D9HW33</accession>
<sequence length="238" mass="27722">MQGSLEIAKELYDAASPNDIFKCLRRLGVTRLAWIYYTEETLQVWQDGQDTFFDQYFELEADMFCAVAWAVRRRWGTATFHDMRSQLSKFWRDEMDREAERFWENGGVVDGIMLYSGKGRQPATVIMATAQPADSILETYWAELHLAAALLFRLLEHSDSMREYPRFMDAQLTYDQLKLFNLVVRHPQMTVKEQAEALGISEASLKSRQIKIMKKLNVKTWGAVFSKMLTSGLGRQWY</sequence>
<dbReference type="InterPro" id="IPR016032">
    <property type="entry name" value="Sig_transdc_resp-reg_C-effctor"/>
</dbReference>
<protein>
    <submittedName>
        <fullName evidence="1">Uncharacterized protein</fullName>
    </submittedName>
</protein>
<gene>
    <name evidence="1" type="ORF">DFP90_101496</name>
</gene>
<reference evidence="1 2" key="1">
    <citation type="submission" date="2018-07" db="EMBL/GenBank/DDBJ databases">
        <title>Genomic Encyclopedia of Type Strains, Phase III (KMG-III): the genomes of soil and plant-associated and newly described type strains.</title>
        <authorList>
            <person name="Whitman W."/>
        </authorList>
    </citation>
    <scope>NUCLEOTIDE SEQUENCE [LARGE SCALE GENOMIC DNA]</scope>
    <source>
        <strain evidence="1 2">CECT 8488</strain>
    </source>
</reference>
<dbReference type="AlphaFoldDB" id="A0A3D9HW33"/>